<dbReference type="Gene3D" id="3.40.309.10">
    <property type="entry name" value="Aldehyde Dehydrogenase, Chain A, domain 2"/>
    <property type="match status" value="1"/>
</dbReference>
<dbReference type="PROSITE" id="PS00070">
    <property type="entry name" value="ALDEHYDE_DEHYDR_CYS"/>
    <property type="match status" value="1"/>
</dbReference>
<dbReference type="InterPro" id="IPR016162">
    <property type="entry name" value="Ald_DH_N"/>
</dbReference>
<keyword evidence="2 3" id="KW-0560">Oxidoreductase</keyword>
<evidence type="ECO:0000256" key="5">
    <source>
        <dbReference type="RuleBase" id="RU003345"/>
    </source>
</evidence>
<protein>
    <recommendedName>
        <fullName evidence="3">Aldehyde dehydrogenase</fullName>
    </recommendedName>
</protein>
<dbReference type="SUPFAM" id="SSF53720">
    <property type="entry name" value="ALDH-like"/>
    <property type="match status" value="1"/>
</dbReference>
<dbReference type="Gene3D" id="3.40.605.10">
    <property type="entry name" value="Aldehyde Dehydrogenase, Chain A, domain 1"/>
    <property type="match status" value="1"/>
</dbReference>
<comment type="caution">
    <text evidence="7">The sequence shown here is derived from an EMBL/GenBank/DDBJ whole genome shotgun (WGS) entry which is preliminary data.</text>
</comment>
<accession>A0ABT6NBD7</accession>
<feature type="domain" description="Aldehyde dehydrogenase" evidence="6">
    <location>
        <begin position="4"/>
        <end position="425"/>
    </location>
</feature>
<organism evidence="7 8">
    <name type="scientific">Fusibacter bizertensis</name>
    <dbReference type="NCBI Taxonomy" id="1488331"/>
    <lineage>
        <taxon>Bacteria</taxon>
        <taxon>Bacillati</taxon>
        <taxon>Bacillota</taxon>
        <taxon>Clostridia</taxon>
        <taxon>Eubacteriales</taxon>
        <taxon>Eubacteriales Family XII. Incertae Sedis</taxon>
        <taxon>Fusibacter</taxon>
    </lineage>
</organism>
<dbReference type="PANTHER" id="PTHR43570:SF16">
    <property type="entry name" value="ALDEHYDE DEHYDROGENASE TYPE III, ISOFORM Q"/>
    <property type="match status" value="1"/>
</dbReference>
<evidence type="ECO:0000313" key="7">
    <source>
        <dbReference type="EMBL" id="MDH8677733.1"/>
    </source>
</evidence>
<evidence type="ECO:0000259" key="6">
    <source>
        <dbReference type="Pfam" id="PF00171"/>
    </source>
</evidence>
<evidence type="ECO:0000256" key="3">
    <source>
        <dbReference type="PIRNR" id="PIRNR036492"/>
    </source>
</evidence>
<comment type="similarity">
    <text evidence="1 3 5">Belongs to the aldehyde dehydrogenase family.</text>
</comment>
<feature type="active site" evidence="4">
    <location>
        <position position="207"/>
    </location>
</feature>
<dbReference type="InterPro" id="IPR012394">
    <property type="entry name" value="Aldehyde_DH_NAD(P)"/>
</dbReference>
<dbReference type="Pfam" id="PF00171">
    <property type="entry name" value="Aldedh"/>
    <property type="match status" value="1"/>
</dbReference>
<evidence type="ECO:0000256" key="4">
    <source>
        <dbReference type="PROSITE-ProRule" id="PRU10007"/>
    </source>
</evidence>
<dbReference type="InterPro" id="IPR015590">
    <property type="entry name" value="Aldehyde_DH_dom"/>
</dbReference>
<dbReference type="CDD" id="cd07136">
    <property type="entry name" value="ALDH_YwdH-P39616"/>
    <property type="match status" value="1"/>
</dbReference>
<evidence type="ECO:0000313" key="8">
    <source>
        <dbReference type="Proteomes" id="UP001158045"/>
    </source>
</evidence>
<dbReference type="EMBL" id="JARYZI010000003">
    <property type="protein sequence ID" value="MDH8677733.1"/>
    <property type="molecule type" value="Genomic_DNA"/>
</dbReference>
<evidence type="ECO:0000256" key="2">
    <source>
        <dbReference type="ARBA" id="ARBA00023002"/>
    </source>
</evidence>
<dbReference type="PIRSF" id="PIRSF036492">
    <property type="entry name" value="ALDH"/>
    <property type="match status" value="1"/>
</dbReference>
<dbReference type="InterPro" id="IPR016160">
    <property type="entry name" value="Ald_DH_CS_CYS"/>
</dbReference>
<sequence length="453" mass="51174">MQKLLKKQKELFRSGRTRPIPFRIEQLNKLKQAVIQYDEALVVALKKDLNKPEFEAYTTEIGYVLQSIDHTVKHLEKWSKEKHVKVPFFVLPSTSSIRYEPYGTVLVIAPFNYPFQLLIEPLIGAIAAGNTAVLKPSEYTQNVEAVILKMFSEFFDEDYIAVVTGGREVTTELIHSKFDYIFFTGSQNVGKVVMKAAAENLVPVTLELGGKSPVIVHEDANIQVAVKRIVWGKYINAGQVCVAPDYIYVHKSIEAEFISEVLKTIIEYYGPLPQNSPDYCRIISQKQLSRLIDIIDQNKVIHGGQYDLEQLYLAPTVMTGVTWDDAIMQDEIFGPVMPIMTYDSIEEVVDIITSKDKPLAFYVFSESEIVQNYLIDQIPFGGGCINDTILHVASPHLPFGGIGTSGMGSYHGEDSFRTFSHQKSILKHNTKINHGLMFPPYGKKINLIRKIFK</sequence>
<gene>
    <name evidence="7" type="ORF">QE109_06220</name>
</gene>
<dbReference type="InterPro" id="IPR029510">
    <property type="entry name" value="Ald_DH_CS_GLU"/>
</dbReference>
<evidence type="ECO:0000256" key="1">
    <source>
        <dbReference type="ARBA" id="ARBA00009986"/>
    </source>
</evidence>
<dbReference type="RefSeq" id="WP_281093554.1">
    <property type="nucleotide sequence ID" value="NZ_JARYZI010000003.1"/>
</dbReference>
<dbReference type="InterPro" id="IPR016161">
    <property type="entry name" value="Ald_DH/histidinol_DH"/>
</dbReference>
<dbReference type="PROSITE" id="PS00687">
    <property type="entry name" value="ALDEHYDE_DEHYDR_GLU"/>
    <property type="match status" value="1"/>
</dbReference>
<dbReference type="PANTHER" id="PTHR43570">
    <property type="entry name" value="ALDEHYDE DEHYDROGENASE"/>
    <property type="match status" value="1"/>
</dbReference>
<proteinExistence type="inferred from homology"/>
<reference evidence="7 8" key="1">
    <citation type="submission" date="2023-04" db="EMBL/GenBank/DDBJ databases">
        <title>Fusibacter bizertensis strain WBS, isolated from littoral bottom sediments of the Arctic seas - biochemical and genomic analysis.</title>
        <authorList>
            <person name="Brioukhanov A.L."/>
        </authorList>
    </citation>
    <scope>NUCLEOTIDE SEQUENCE [LARGE SCALE GENOMIC DNA]</scope>
    <source>
        <strain evidence="7 8">WBS</strain>
    </source>
</reference>
<dbReference type="InterPro" id="IPR016163">
    <property type="entry name" value="Ald_DH_C"/>
</dbReference>
<dbReference type="Proteomes" id="UP001158045">
    <property type="component" value="Unassembled WGS sequence"/>
</dbReference>
<name>A0ABT6NBD7_9FIRM</name>
<keyword evidence="8" id="KW-1185">Reference proteome</keyword>